<dbReference type="EMBL" id="LSCQ01000103">
    <property type="protein sequence ID" value="KXB33131.1"/>
    <property type="molecule type" value="Genomic_DNA"/>
</dbReference>
<evidence type="ECO:0000256" key="1">
    <source>
        <dbReference type="SAM" id="Phobius"/>
    </source>
</evidence>
<dbReference type="Proteomes" id="UP000070422">
    <property type="component" value="Unassembled WGS sequence"/>
</dbReference>
<reference evidence="2 3" key="1">
    <citation type="submission" date="2016-01" db="EMBL/GenBank/DDBJ databases">
        <authorList>
            <person name="Oliw E.H."/>
        </authorList>
    </citation>
    <scope>NUCLEOTIDE SEQUENCE [LARGE SCALE GENOMIC DNA]</scope>
    <source>
        <strain evidence="2 3">KA00635</strain>
    </source>
</reference>
<comment type="caution">
    <text evidence="2">The sequence shown here is derived from an EMBL/GenBank/DDBJ whole genome shotgun (WGS) entry which is preliminary data.</text>
</comment>
<proteinExistence type="predicted"/>
<sequence>MELSPLTLKLIIIMLVMFIHWLLFYKMEDLEEENAVLKSKLKKFKEW</sequence>
<dbReference type="PATRIC" id="fig|87541.4.peg.1754"/>
<gene>
    <name evidence="2" type="ORF">HMPREF3187_01774</name>
</gene>
<evidence type="ECO:0000313" key="3">
    <source>
        <dbReference type="Proteomes" id="UP000070422"/>
    </source>
</evidence>
<evidence type="ECO:0000313" key="2">
    <source>
        <dbReference type="EMBL" id="KXB33131.1"/>
    </source>
</evidence>
<protein>
    <submittedName>
        <fullName evidence="2">Uncharacterized protein</fullName>
    </submittedName>
</protein>
<organism evidence="2 3">
    <name type="scientific">Aerococcus christensenii</name>
    <dbReference type="NCBI Taxonomy" id="87541"/>
    <lineage>
        <taxon>Bacteria</taxon>
        <taxon>Bacillati</taxon>
        <taxon>Bacillota</taxon>
        <taxon>Bacilli</taxon>
        <taxon>Lactobacillales</taxon>
        <taxon>Aerococcaceae</taxon>
        <taxon>Aerococcus</taxon>
    </lineage>
</organism>
<keyword evidence="1" id="KW-0472">Membrane</keyword>
<accession>A0A133XQA9</accession>
<keyword evidence="1" id="KW-1133">Transmembrane helix</keyword>
<keyword evidence="1" id="KW-0812">Transmembrane</keyword>
<feature type="transmembrane region" description="Helical" evidence="1">
    <location>
        <begin position="6"/>
        <end position="25"/>
    </location>
</feature>
<dbReference type="AlphaFoldDB" id="A0A133XQA9"/>
<name>A0A133XQA9_9LACT</name>